<feature type="transmembrane region" description="Helical" evidence="1">
    <location>
        <begin position="52"/>
        <end position="71"/>
    </location>
</feature>
<reference evidence="2 3" key="1">
    <citation type="submission" date="2013-09" db="EMBL/GenBank/DDBJ databases">
        <title>Whole genome sequencing of Halarchaeum acidiphilum strain MH1-52-1.</title>
        <authorList>
            <person name="Shimane Y."/>
            <person name="Minegishi H."/>
            <person name="Nishi S."/>
            <person name="Echigo A."/>
            <person name="Shuto A."/>
            <person name="Konishi M."/>
            <person name="Ito T."/>
            <person name="Ohkuma M."/>
            <person name="Ohta Y."/>
            <person name="Nagano Y."/>
            <person name="Tsubouchi T."/>
            <person name="Mori K."/>
            <person name="Usui K."/>
            <person name="Kamekura M."/>
            <person name="Usami R."/>
            <person name="Takaki Y."/>
            <person name="Hatada Y."/>
        </authorList>
    </citation>
    <scope>NUCLEOTIDE SEQUENCE [LARGE SCALE GENOMIC DNA]</scope>
    <source>
        <strain evidence="2 3">JCM 16109</strain>
    </source>
</reference>
<sequence length="141" mass="15041">MTAQPTRMALLDVDRRTLRLFALPDLVAIVAFVIVGEYQHGRLAASAANPRHLLGVLVPFVVGWAIAAPLLRAYSARTNGLRGLVGWTVLAWLAADVVGQALLATGAFSIGFDPVFLVVVAIFGSLFLLIARGVTHAIARR</sequence>
<evidence type="ECO:0000313" key="2">
    <source>
        <dbReference type="EMBL" id="GAD51578.1"/>
    </source>
</evidence>
<keyword evidence="1" id="KW-0472">Membrane</keyword>
<feature type="transmembrane region" description="Helical" evidence="1">
    <location>
        <begin position="83"/>
        <end position="103"/>
    </location>
</feature>
<dbReference type="eggNOG" id="arCOG03922">
    <property type="taxonomic scope" value="Archaea"/>
</dbReference>
<keyword evidence="3" id="KW-1185">Reference proteome</keyword>
<dbReference type="Pfam" id="PF11255">
    <property type="entry name" value="DUF3054"/>
    <property type="match status" value="1"/>
</dbReference>
<evidence type="ECO:0008006" key="4">
    <source>
        <dbReference type="Google" id="ProtNLM"/>
    </source>
</evidence>
<evidence type="ECO:0000313" key="3">
    <source>
        <dbReference type="Proteomes" id="UP000016986"/>
    </source>
</evidence>
<feature type="transmembrane region" description="Helical" evidence="1">
    <location>
        <begin position="20"/>
        <end position="40"/>
    </location>
</feature>
<protein>
    <recommendedName>
        <fullName evidence="4">DUF3054 domain-containing protein</fullName>
    </recommendedName>
</protein>
<feature type="transmembrane region" description="Helical" evidence="1">
    <location>
        <begin position="115"/>
        <end position="135"/>
    </location>
</feature>
<accession>U3A9Y7</accession>
<comment type="caution">
    <text evidence="2">The sequence shown here is derived from an EMBL/GenBank/DDBJ whole genome shotgun (WGS) entry which is preliminary data.</text>
</comment>
<keyword evidence="1" id="KW-0812">Transmembrane</keyword>
<organism evidence="2 3">
    <name type="scientific">Halarchaeum acidiphilum MH1-52-1</name>
    <dbReference type="NCBI Taxonomy" id="1261545"/>
    <lineage>
        <taxon>Archaea</taxon>
        <taxon>Methanobacteriati</taxon>
        <taxon>Methanobacteriota</taxon>
        <taxon>Stenosarchaea group</taxon>
        <taxon>Halobacteria</taxon>
        <taxon>Halobacteriales</taxon>
        <taxon>Halobacteriaceae</taxon>
    </lineage>
</organism>
<evidence type="ECO:0000256" key="1">
    <source>
        <dbReference type="SAM" id="Phobius"/>
    </source>
</evidence>
<keyword evidence="1" id="KW-1133">Transmembrane helix</keyword>
<dbReference type="InterPro" id="IPR021414">
    <property type="entry name" value="DUF3054"/>
</dbReference>
<name>U3A9Y7_9EURY</name>
<dbReference type="EMBL" id="BATA01000004">
    <property type="protein sequence ID" value="GAD51578.1"/>
    <property type="molecule type" value="Genomic_DNA"/>
</dbReference>
<proteinExistence type="predicted"/>
<dbReference type="AlphaFoldDB" id="U3A9Y7"/>
<dbReference type="Proteomes" id="UP000016986">
    <property type="component" value="Unassembled WGS sequence"/>
</dbReference>
<gene>
    <name evidence="2" type="ORF">MBEHAL_0338</name>
</gene>